<sequence>LDAERKRRLEMAERAVMAVEREDTRSLRSARLDDFPSLHHQPRERHLSAAARNRAQSLARSSFRL</sequence>
<evidence type="ECO:0000256" key="1">
    <source>
        <dbReference type="SAM" id="MobiDB-lite"/>
    </source>
</evidence>
<feature type="region of interest" description="Disordered" evidence="1">
    <location>
        <begin position="28"/>
        <end position="65"/>
    </location>
</feature>
<name>A0A183DMS1_9BILA</name>
<evidence type="ECO:0000313" key="2">
    <source>
        <dbReference type="WBParaSite" id="GPUH_0001002301-mRNA-1"/>
    </source>
</evidence>
<organism evidence="2">
    <name type="scientific">Gongylonema pulchrum</name>
    <dbReference type="NCBI Taxonomy" id="637853"/>
    <lineage>
        <taxon>Eukaryota</taxon>
        <taxon>Metazoa</taxon>
        <taxon>Ecdysozoa</taxon>
        <taxon>Nematoda</taxon>
        <taxon>Chromadorea</taxon>
        <taxon>Rhabditida</taxon>
        <taxon>Spirurina</taxon>
        <taxon>Spiruromorpha</taxon>
        <taxon>Spiruroidea</taxon>
        <taxon>Gongylonematidae</taxon>
        <taxon>Gongylonema</taxon>
    </lineage>
</organism>
<reference evidence="2" key="1">
    <citation type="submission" date="2016-06" db="UniProtKB">
        <authorList>
            <consortium name="WormBaseParasite"/>
        </authorList>
    </citation>
    <scope>IDENTIFICATION</scope>
</reference>
<accession>A0A183DMS1</accession>
<proteinExistence type="predicted"/>
<dbReference type="WBParaSite" id="GPUH_0001002301-mRNA-1">
    <property type="protein sequence ID" value="GPUH_0001002301-mRNA-1"/>
    <property type="gene ID" value="GPUH_0001002301"/>
</dbReference>
<feature type="compositionally biased region" description="Polar residues" evidence="1">
    <location>
        <begin position="54"/>
        <end position="65"/>
    </location>
</feature>
<dbReference type="AlphaFoldDB" id="A0A183DMS1"/>
<feature type="compositionally biased region" description="Basic and acidic residues" evidence="1">
    <location>
        <begin position="28"/>
        <end position="37"/>
    </location>
</feature>
<protein>
    <submittedName>
        <fullName evidence="2">SCHIP-1 domain-containing protein</fullName>
    </submittedName>
</protein>